<feature type="domain" description="DNA2/NAM7 helicase-like C-terminal" evidence="4">
    <location>
        <begin position="2161"/>
        <end position="2454"/>
    </location>
</feature>
<keyword evidence="6" id="KW-1185">Reference proteome</keyword>
<dbReference type="InterPro" id="IPR041677">
    <property type="entry name" value="DNA2/NAM7_AAA_11"/>
</dbReference>
<dbReference type="SUPFAM" id="SSF52540">
    <property type="entry name" value="P-loop containing nucleoside triphosphate hydrolases"/>
    <property type="match status" value="1"/>
</dbReference>
<evidence type="ECO:0000313" key="6">
    <source>
        <dbReference type="Proteomes" id="UP000195521"/>
    </source>
</evidence>
<keyword evidence="2" id="KW-0812">Transmembrane</keyword>
<dbReference type="CDD" id="cd18042">
    <property type="entry name" value="DEXXQc_SETX"/>
    <property type="match status" value="1"/>
</dbReference>
<feature type="domain" description="DNA2/NAM7 helicase helicase" evidence="3">
    <location>
        <begin position="1738"/>
        <end position="1899"/>
    </location>
</feature>
<dbReference type="PANTHER" id="PTHR10887:SF495">
    <property type="entry name" value="HELICASE SENATAXIN ISOFORM X1-RELATED"/>
    <property type="match status" value="1"/>
</dbReference>
<dbReference type="CDD" id="cd18808">
    <property type="entry name" value="SF1_C_Upf1"/>
    <property type="match status" value="1"/>
</dbReference>
<evidence type="ECO:0000256" key="2">
    <source>
        <dbReference type="SAM" id="Phobius"/>
    </source>
</evidence>
<dbReference type="GO" id="GO:0004386">
    <property type="term" value="F:helicase activity"/>
    <property type="evidence" value="ECO:0007669"/>
    <property type="project" value="InterPro"/>
</dbReference>
<feature type="compositionally biased region" description="Basic and acidic residues" evidence="1">
    <location>
        <begin position="1385"/>
        <end position="1399"/>
    </location>
</feature>
<proteinExistence type="predicted"/>
<protein>
    <recommendedName>
        <fullName evidence="7">Helicase ATP-binding domain-containing protein</fullName>
    </recommendedName>
</protein>
<feature type="region of interest" description="Disordered" evidence="1">
    <location>
        <begin position="1360"/>
        <end position="1406"/>
    </location>
</feature>
<evidence type="ECO:0000259" key="4">
    <source>
        <dbReference type="Pfam" id="PF13087"/>
    </source>
</evidence>
<dbReference type="InterPro" id="IPR047187">
    <property type="entry name" value="SF1_C_Upf1"/>
</dbReference>
<keyword evidence="2" id="KW-0472">Membrane</keyword>
<feature type="transmembrane region" description="Helical" evidence="2">
    <location>
        <begin position="1105"/>
        <end position="1125"/>
    </location>
</feature>
<feature type="region of interest" description="Disordered" evidence="1">
    <location>
        <begin position="1304"/>
        <end position="1329"/>
    </location>
</feature>
<accession>A0A1Y1JRY5</accession>
<gene>
    <name evidence="5" type="ORF">PGO_140270</name>
</gene>
<comment type="caution">
    <text evidence="5">The sequence shown here is derived from an EMBL/GenBank/DDBJ whole genome shotgun (WGS) entry which is preliminary data.</text>
</comment>
<feature type="compositionally biased region" description="Low complexity" evidence="1">
    <location>
        <begin position="2366"/>
        <end position="2376"/>
    </location>
</feature>
<reference evidence="6" key="1">
    <citation type="submission" date="2017-04" db="EMBL/GenBank/DDBJ databases">
        <title>Plasmodium gonderi genome.</title>
        <authorList>
            <person name="Arisue N."/>
            <person name="Honma H."/>
            <person name="Kawai S."/>
            <person name="Tougan T."/>
            <person name="Tanabe K."/>
            <person name="Horii T."/>
        </authorList>
    </citation>
    <scope>NUCLEOTIDE SEQUENCE [LARGE SCALE GENOMIC DNA]</scope>
    <source>
        <strain evidence="6">ATCC 30045</strain>
    </source>
</reference>
<keyword evidence="2" id="KW-1133">Transmembrane helix</keyword>
<evidence type="ECO:0000256" key="1">
    <source>
        <dbReference type="SAM" id="MobiDB-lite"/>
    </source>
</evidence>
<evidence type="ECO:0000313" key="5">
    <source>
        <dbReference type="EMBL" id="GAW83233.1"/>
    </source>
</evidence>
<dbReference type="InterPro" id="IPR041679">
    <property type="entry name" value="DNA2/NAM7-like_C"/>
</dbReference>
<organism evidence="5 6">
    <name type="scientific">Plasmodium gonderi</name>
    <dbReference type="NCBI Taxonomy" id="77519"/>
    <lineage>
        <taxon>Eukaryota</taxon>
        <taxon>Sar</taxon>
        <taxon>Alveolata</taxon>
        <taxon>Apicomplexa</taxon>
        <taxon>Aconoidasida</taxon>
        <taxon>Haemosporida</taxon>
        <taxon>Plasmodiidae</taxon>
        <taxon>Plasmodium</taxon>
        <taxon>Plasmodium (Plasmodium)</taxon>
    </lineage>
</organism>
<dbReference type="EMBL" id="BDQF01000015">
    <property type="protein sequence ID" value="GAW83233.1"/>
    <property type="molecule type" value="Genomic_DNA"/>
</dbReference>
<feature type="domain" description="DNA2/NAM7 helicase helicase" evidence="3">
    <location>
        <begin position="1916"/>
        <end position="2153"/>
    </location>
</feature>
<feature type="compositionally biased region" description="Low complexity" evidence="1">
    <location>
        <begin position="1364"/>
        <end position="1384"/>
    </location>
</feature>
<dbReference type="Pfam" id="PF13086">
    <property type="entry name" value="AAA_11"/>
    <property type="match status" value="2"/>
</dbReference>
<dbReference type="RefSeq" id="XP_028545822.1">
    <property type="nucleotide sequence ID" value="XM_028690021.1"/>
</dbReference>
<dbReference type="InterPro" id="IPR027417">
    <property type="entry name" value="P-loop_NTPase"/>
</dbReference>
<dbReference type="Pfam" id="PF13087">
    <property type="entry name" value="AAA_12"/>
    <property type="match status" value="1"/>
</dbReference>
<name>A0A1Y1JRY5_PLAGO</name>
<evidence type="ECO:0000259" key="3">
    <source>
        <dbReference type="Pfam" id="PF13086"/>
    </source>
</evidence>
<dbReference type="OMA" id="PMVLEEC"/>
<dbReference type="OrthoDB" id="6513042at2759"/>
<sequence length="2634" mass="309570">MENQLNAKIEYVTDFNLFEKLKKSIIKDNVNELYISSLRSILEKLEDPVVDTNHIICNHQYAEAVLFFYGTLIIEKYEFVSVFCEDIISKNRLEGVVESLKRIKLNHANNLSKLKKVIIENIDNCQKCLMIYYLLQKEFLEMIYSFTKNEEKLINFVKREFFKFNFNRLFNKIICSLEHDKVDSAVLELMLNGGKIFQVNNDYPLEKNEVNQVNLELFIGKFLSLKDDNIHDIIKRYAIYKSLIFLCNIVHMEFKRCKKLLTKTNENANGEQSCLKSNSEKYGLNESEENMDNVNSTEFLQSYVYIHIFLLLQNREVENSIIKVLKDKIILYSLMLNALRYADNFIQLIIFKIINLTFINDDNFLNDSNKKLITSILFYWVKLADACVIKMINTSSPEGSIGSNTLKTDNFFLKKNFSDYDILKYIQCLISAIYLLSLIKKKKKEEEESTNLSVEQSTLQKCEHSVVFYVNKYNLERLSLKTYFTDSENYDYFLGVLFSENKDILNKLFNLTFKLLYFVKNSKIYIMKNTNMKNKYFEQATTYSCINIVYNILDVTKRLFLNYFEVDEYTKNLYKTSVKENKNSFECIVLHSFVQFIGHRDYYIRLYTIKVLTIILSDSAVRDSVEKNMIFEMFDSLMSIEFPSDKLKKSEEIKNVNNLLLLLLKTNIKDNKYSNKISSIIFSDKQKDVKKYIASICDDGFNVIHLKSIFEYFFILFVKLINVIIKKVMSLLPMEKYKVLFMNVYEILEIFIKELKEEKNKRYRSLFFSVAMYFSHLISNSIYKSKVHSSIPFLNKVFSLIKNIENYVELMYDDLINFKDTREDELSEDEFYEEGKTEKLIFEEGTSDEEVYYSSDSNSESVKDMHMLYFYKNTYYDDEMEVREKESHSATADISSRINYSSSSIENLHKNKKETDSFNSNGLGKYKLFMKRSITNGKVNEERIYNYLNSFFFLCVSSASMRTRRHIVKSYDLIVKNMMKDENKLNRVKKRCGIFSLPIVIIKDVEKEDKRYNLIIDKYDYILKSYIVDFFKSKKYVYNFLLSVFQFSNIMILYLKKTHFISNEFDEKFDLLDCFLLINSKTWFYLNVVIENIRKYLKKRKANQFFLRILNLIIDNIWKIIIFIFFNTKIKAFSIKSKTHSIRIFARDSLLLFLNFFSTWILFTKNSSSNVNFFTPNIILPELFFRKFSHISMQILTVFNFVESNLQSLSHHETNISLLIRQKEIMSNILDALISIVKDKNSHVYENDLNSLINFKLKLKNLTIPKNVENLFKTCDYEVLFNKAKQMMMCKEKVNDTLTTEFKSGEGTAKSNRNMPCGNQGPENVVKKNDPSFKVLTSNWQECEQDAIIRDNMKVYEGERLRSESGSASRSVSRSQSPSNSLSSKDGKKKEIEEKEIKPQFDNLSDEMKKEAALEKAKEILEKRAALKTQKRAIILNETNSKKNKHQYFKEMKEKRMETENNINKYFVMLHEFLNWDFSNLDSIEKYKKCINEEIPLRFKSEEDYHKFFRPMVLEECRCCIVNKMFGNTNKYVLNLVGKKKTSYWIIWNMTLSNENQVVFDNLKPMDLLVLIPFKTEKNGLINSDKGTVKYEKLKNILKSNKHLIGLVDFSINKSENMYDIKLINEDTFPSKSENENNRLKLNCLSCNKFHAYFLCNLMTNIREFQSVYLSKSSSLFNIVLNPLASNNNNNNLMESKKSSFSNGRVNEENRKIGDKRRNTLTNMEKYILNIMKDYNLLNESQIDAVKLVFLNKNNISLIQGPPGTGKTKTVIGIISALYAIINHNNKDNKNEKSKKMKDCLYNEQNENCNKKILVCSPSNSAIDEIAKRILNDGLINFMNVNGFKNNSKKSSGSSSASSNNSSVLSELLGNSQDNCGNNKKSENVQKFKKINIEKESKKKIGNINVEENETMNFPKQTITPKCIRIGISKRTHEEIQPISLDYIFNKRKNMEQNVYEAHFNDKKNKLSFSVKAIDHTCDKMKEMRDKLNCNNSKMYCYDFNETKSKSSSHKKIENVSDFFSGEIINNVDTKYLEKLLYLFNESYSHYEWSLEKLNSEKKCFEEKKTKLIETDKEIGSFYSNTNKDNMIFESEVIFSTLSGSASPVIENLEFEYLIIDEACQCVELSCLIPFRLKIKNIIMLGDPKQLPATTFSSECIKYGYSRSLFERLLLCNVPNVLLNVQYRMRQEICYFPNKYFYKGLIKNDENVMSKESFYIHYLNLYGPYKFINIDGIESTTHNKSYINYVEAYFIFKLVIYIHHFFSNKNNENPIPSFYKLSVNFSLNDIGIICPYQSQVHLIKNMFESYFLNNTSPEVSTVDAFQGREKNIIIFSCVRSNRQAVEVFKSRDELEIENGKTNSSEKSRSSRSCSGPSSSDRSLDNHSFEEIREDNLYIDDLHKKKWLNVGKNKSAATTNDFKSVHKYGNNIGFLKDERRLNVALTRAKDCLWIIGNKKNLEKNSMWDSLIKNAIARNFYSDLNLNFGRSTTEENIKNIIDKYFLQIRNNIPEEVNYKNNENDMNLEIFNSSSSECTTKESRIKGENLFKERKKITRINYMNKNEKKMKIKMNWNILPEDELMCSRAYNGNKYWKNSEYQQNGTIKGNHLGRNIKKRENEEIIVVEEEEMFFKKRKLHY</sequence>
<dbReference type="Proteomes" id="UP000195521">
    <property type="component" value="Unassembled WGS sequence"/>
</dbReference>
<evidence type="ECO:0008006" key="7">
    <source>
        <dbReference type="Google" id="ProtNLM"/>
    </source>
</evidence>
<feature type="region of interest" description="Disordered" evidence="1">
    <location>
        <begin position="2354"/>
        <end position="2381"/>
    </location>
</feature>
<feature type="transmembrane region" description="Helical" evidence="2">
    <location>
        <begin position="1036"/>
        <end position="1055"/>
    </location>
</feature>
<dbReference type="Gene3D" id="3.40.50.300">
    <property type="entry name" value="P-loop containing nucleotide triphosphate hydrolases"/>
    <property type="match status" value="2"/>
</dbReference>
<dbReference type="PANTHER" id="PTHR10887">
    <property type="entry name" value="DNA2/NAM7 HELICASE FAMILY"/>
    <property type="match status" value="1"/>
</dbReference>
<dbReference type="InterPro" id="IPR045055">
    <property type="entry name" value="DNA2/NAM7-like"/>
</dbReference>
<dbReference type="GeneID" id="39749976"/>